<dbReference type="OrthoDB" id="7700504at2759"/>
<gene>
    <name evidence="1" type="ORF">HOLleu_44652</name>
</gene>
<reference evidence="1" key="1">
    <citation type="submission" date="2021-10" db="EMBL/GenBank/DDBJ databases">
        <title>Tropical sea cucumber genome reveals ecological adaptation and Cuvierian tubules defense mechanism.</title>
        <authorList>
            <person name="Chen T."/>
        </authorList>
    </citation>
    <scope>NUCLEOTIDE SEQUENCE</scope>
    <source>
        <strain evidence="1">Nanhai2018</strain>
        <tissue evidence="1">Muscle</tissue>
    </source>
</reference>
<sequence length="535" mass="61006">MCPGIKETVTVRDRNGDSVKHQKRLVLSNLKELYAAWNEAHPDKKVGFSTFATLRPKWCVLAGASGTHSVCVCKYHQNPKLMVEACLKSDVHELIRYCVCSDEHESCMMGQCKVCPGRQGLIDYLCQCDDLKDIEEIAYKQWVSTDRTQEDFIENLSTQVEKLTRHSFTAKAQSSYMKTLKASMTPLEDIIVQGDFAENFSYVVQDEIQSFHWENKQVTLHPFVAYQRNEEGTLEHQNICVISDCKEHSTVTVYAFLKVVIEYLKSKFPPFKKIHYFTDGCAGQYKNKYNFINLCHHQADFGLAAEWNFFATSHGKSACDGIGGTVKRLVTKASLQRPYSDQILTSEAIMDFCTENIPGIKFFNVTPENVMKCASDLKDRFDRAKTVKGTLHYHKFVPVSQSALHVYRLSGQAHFSELVHISKSNDAEPEVLHQLNIKEQNFVCCMYDGFPWIGMVEKISEEFGDFFINFMHPHGPAKQFKWPLAPDQCWVTDANIVCQVSTPSLTSSSSRKYFISENDAARISRVCPDWIISNQ</sequence>
<proteinExistence type="predicted"/>
<dbReference type="PANTHER" id="PTHR46601">
    <property type="entry name" value="ULP_PROTEASE DOMAIN-CONTAINING PROTEIN"/>
    <property type="match status" value="1"/>
</dbReference>
<organism evidence="1 2">
    <name type="scientific">Holothuria leucospilota</name>
    <name type="common">Black long sea cucumber</name>
    <name type="synonym">Mertensiothuria leucospilota</name>
    <dbReference type="NCBI Taxonomy" id="206669"/>
    <lineage>
        <taxon>Eukaryota</taxon>
        <taxon>Metazoa</taxon>
        <taxon>Echinodermata</taxon>
        <taxon>Eleutherozoa</taxon>
        <taxon>Echinozoa</taxon>
        <taxon>Holothuroidea</taxon>
        <taxon>Aspidochirotacea</taxon>
        <taxon>Aspidochirotida</taxon>
        <taxon>Holothuriidae</taxon>
        <taxon>Holothuria</taxon>
    </lineage>
</organism>
<dbReference type="PANTHER" id="PTHR46601:SF1">
    <property type="entry name" value="ADF-H DOMAIN-CONTAINING PROTEIN"/>
    <property type="match status" value="1"/>
</dbReference>
<dbReference type="Proteomes" id="UP001152320">
    <property type="component" value="Unassembled WGS sequence"/>
</dbReference>
<dbReference type="AlphaFoldDB" id="A0A9Q1BA29"/>
<protein>
    <submittedName>
        <fullName evidence="1">Uncharacterized protein</fullName>
    </submittedName>
</protein>
<comment type="caution">
    <text evidence="1">The sequence shown here is derived from an EMBL/GenBank/DDBJ whole genome shotgun (WGS) entry which is preliminary data.</text>
</comment>
<keyword evidence="2" id="KW-1185">Reference proteome</keyword>
<accession>A0A9Q1BA29</accession>
<evidence type="ECO:0000313" key="2">
    <source>
        <dbReference type="Proteomes" id="UP001152320"/>
    </source>
</evidence>
<dbReference type="EMBL" id="JAIZAY010001078">
    <property type="protein sequence ID" value="KAJ8017733.1"/>
    <property type="molecule type" value="Genomic_DNA"/>
</dbReference>
<name>A0A9Q1BA29_HOLLE</name>
<evidence type="ECO:0000313" key="1">
    <source>
        <dbReference type="EMBL" id="KAJ8017733.1"/>
    </source>
</evidence>